<comment type="caution">
    <text evidence="1">The sequence shown here is derived from an EMBL/GenBank/DDBJ whole genome shotgun (WGS) entry which is preliminary data.</text>
</comment>
<reference evidence="1 2" key="1">
    <citation type="submission" date="2024-09" db="EMBL/GenBank/DDBJ databases">
        <authorList>
            <person name="Sun Q."/>
            <person name="Mori K."/>
        </authorList>
    </citation>
    <scope>NUCLEOTIDE SEQUENCE [LARGE SCALE GENOMIC DNA]</scope>
    <source>
        <strain evidence="1 2">TBRC 1432</strain>
    </source>
</reference>
<dbReference type="EMBL" id="JBHLUD010000003">
    <property type="protein sequence ID" value="MFC0542012.1"/>
    <property type="molecule type" value="Genomic_DNA"/>
</dbReference>
<evidence type="ECO:0000313" key="2">
    <source>
        <dbReference type="Proteomes" id="UP001589810"/>
    </source>
</evidence>
<keyword evidence="2" id="KW-1185">Reference proteome</keyword>
<protein>
    <submittedName>
        <fullName evidence="1">Uncharacterized protein</fullName>
    </submittedName>
</protein>
<gene>
    <name evidence="1" type="ORF">ACFFH7_11010</name>
</gene>
<proteinExistence type="predicted"/>
<evidence type="ECO:0000313" key="1">
    <source>
        <dbReference type="EMBL" id="MFC0542012.1"/>
    </source>
</evidence>
<name>A0ABV6MPD9_9PSEU</name>
<dbReference type="RefSeq" id="WP_273943202.1">
    <property type="nucleotide sequence ID" value="NZ_CP097263.1"/>
</dbReference>
<organism evidence="1 2">
    <name type="scientific">Kutzneria chonburiensis</name>
    <dbReference type="NCBI Taxonomy" id="1483604"/>
    <lineage>
        <taxon>Bacteria</taxon>
        <taxon>Bacillati</taxon>
        <taxon>Actinomycetota</taxon>
        <taxon>Actinomycetes</taxon>
        <taxon>Pseudonocardiales</taxon>
        <taxon>Pseudonocardiaceae</taxon>
        <taxon>Kutzneria</taxon>
    </lineage>
</organism>
<sequence length="101" mass="10744">MTTYSELTQQFGDQYVAAVKRTGDAVADGVTRLTSLVDLDKVPFVADIAKTVTAFGATLPQPADIVEANFALAERVVVAQRDFATRVLGKVEPKAEDKSAG</sequence>
<accession>A0ABV6MPD9</accession>
<dbReference type="Proteomes" id="UP001589810">
    <property type="component" value="Unassembled WGS sequence"/>
</dbReference>